<dbReference type="GeneID" id="103524745"/>
<keyword evidence="9" id="KW-0645">Protease</keyword>
<dbReference type="PANTHER" id="PTHR12053">
    <property type="entry name" value="PROTEASE FAMILY M28 PLASMA GLUTAMATE CARBOXYPEPTIDASE-RELATED"/>
    <property type="match status" value="1"/>
</dbReference>
<evidence type="ECO:0000256" key="17">
    <source>
        <dbReference type="ARBA" id="ARBA00023145"/>
    </source>
</evidence>
<keyword evidence="8" id="KW-0121">Carboxypeptidase</keyword>
<dbReference type="OMA" id="IVFYNRP"/>
<reference evidence="25" key="1">
    <citation type="submission" date="2025-08" db="UniProtKB">
        <authorList>
            <consortium name="RefSeq"/>
        </authorList>
    </citation>
    <scope>IDENTIFICATION</scope>
</reference>
<evidence type="ECO:0000256" key="3">
    <source>
        <dbReference type="ARBA" id="ARBA00004555"/>
    </source>
</evidence>
<evidence type="ECO:0000256" key="15">
    <source>
        <dbReference type="ARBA" id="ARBA00023034"/>
    </source>
</evidence>
<evidence type="ECO:0000256" key="13">
    <source>
        <dbReference type="ARBA" id="ARBA00022824"/>
    </source>
</evidence>
<evidence type="ECO:0000256" key="1">
    <source>
        <dbReference type="ARBA" id="ARBA00004240"/>
    </source>
</evidence>
<gene>
    <name evidence="25" type="primary">LOC103524745</name>
</gene>
<keyword evidence="19" id="KW-0458">Lysosome</keyword>
<dbReference type="InterPro" id="IPR039866">
    <property type="entry name" value="CPQ"/>
</dbReference>
<dbReference type="GO" id="GO:0043171">
    <property type="term" value="P:peptide catabolic process"/>
    <property type="evidence" value="ECO:0007669"/>
    <property type="project" value="TreeGrafter"/>
</dbReference>
<dbReference type="GO" id="GO:0005794">
    <property type="term" value="C:Golgi apparatus"/>
    <property type="evidence" value="ECO:0007669"/>
    <property type="project" value="UniProtKB-SubCell"/>
</dbReference>
<evidence type="ECO:0000256" key="8">
    <source>
        <dbReference type="ARBA" id="ARBA00022645"/>
    </source>
</evidence>
<comment type="similarity">
    <text evidence="5">Belongs to the peptidase M28 family.</text>
</comment>
<evidence type="ECO:0000256" key="6">
    <source>
        <dbReference type="ARBA" id="ARBA00014116"/>
    </source>
</evidence>
<keyword evidence="17" id="KW-0865">Zymogen</keyword>
<keyword evidence="14" id="KW-0862">Zinc</keyword>
<dbReference type="Pfam" id="PF04389">
    <property type="entry name" value="Peptidase_M28"/>
    <property type="match status" value="1"/>
</dbReference>
<organism evidence="24 25">
    <name type="scientific">Diaphorina citri</name>
    <name type="common">Asian citrus psyllid</name>
    <dbReference type="NCBI Taxonomy" id="121845"/>
    <lineage>
        <taxon>Eukaryota</taxon>
        <taxon>Metazoa</taxon>
        <taxon>Ecdysozoa</taxon>
        <taxon>Arthropoda</taxon>
        <taxon>Hexapoda</taxon>
        <taxon>Insecta</taxon>
        <taxon>Pterygota</taxon>
        <taxon>Neoptera</taxon>
        <taxon>Paraneoptera</taxon>
        <taxon>Hemiptera</taxon>
        <taxon>Sternorrhyncha</taxon>
        <taxon>Psylloidea</taxon>
        <taxon>Psyllidae</taxon>
        <taxon>Diaphorininae</taxon>
        <taxon>Diaphorina</taxon>
    </lineage>
</organism>
<keyword evidence="15" id="KW-0333">Golgi apparatus</keyword>
<comment type="subunit">
    <text evidence="20">Homodimer. The monomeric form is inactive while the homodimer is active.</text>
</comment>
<keyword evidence="7" id="KW-0964">Secreted</keyword>
<dbReference type="GO" id="GO:0004180">
    <property type="term" value="F:carboxypeptidase activity"/>
    <property type="evidence" value="ECO:0007669"/>
    <property type="project" value="UniProtKB-KW"/>
</dbReference>
<dbReference type="STRING" id="121845.A0A1S3DUT7"/>
<proteinExistence type="inferred from homology"/>
<evidence type="ECO:0000256" key="4">
    <source>
        <dbReference type="ARBA" id="ARBA00004613"/>
    </source>
</evidence>
<dbReference type="Gene3D" id="3.40.630.10">
    <property type="entry name" value="Zn peptidases"/>
    <property type="match status" value="1"/>
</dbReference>
<dbReference type="GO" id="GO:0046872">
    <property type="term" value="F:metal ion binding"/>
    <property type="evidence" value="ECO:0007669"/>
    <property type="project" value="UniProtKB-KW"/>
</dbReference>
<dbReference type="InterPro" id="IPR007484">
    <property type="entry name" value="Peptidase_M28"/>
</dbReference>
<dbReference type="FunFam" id="3.40.630.10:FF:000036">
    <property type="entry name" value="Carboxypeptidase Q"/>
    <property type="match status" value="1"/>
</dbReference>
<dbReference type="RefSeq" id="XP_026675868.1">
    <property type="nucleotide sequence ID" value="XM_026820067.1"/>
</dbReference>
<feature type="signal peptide" evidence="22">
    <location>
        <begin position="1"/>
        <end position="30"/>
    </location>
</feature>
<dbReference type="SUPFAM" id="SSF53187">
    <property type="entry name" value="Zn-dependent exopeptidases"/>
    <property type="match status" value="1"/>
</dbReference>
<feature type="domain" description="Peptidase M28" evidence="23">
    <location>
        <begin position="277"/>
        <end position="464"/>
    </location>
</feature>
<dbReference type="Proteomes" id="UP000079169">
    <property type="component" value="Unplaced"/>
</dbReference>
<evidence type="ECO:0000256" key="9">
    <source>
        <dbReference type="ARBA" id="ARBA00022670"/>
    </source>
</evidence>
<dbReference type="PaxDb" id="121845-A0A1S3DUT7"/>
<evidence type="ECO:0000256" key="7">
    <source>
        <dbReference type="ARBA" id="ARBA00022525"/>
    </source>
</evidence>
<dbReference type="GO" id="GO:0005764">
    <property type="term" value="C:lysosome"/>
    <property type="evidence" value="ECO:0007669"/>
    <property type="project" value="UniProtKB-SubCell"/>
</dbReference>
<evidence type="ECO:0000256" key="16">
    <source>
        <dbReference type="ARBA" id="ARBA00023049"/>
    </source>
</evidence>
<protein>
    <recommendedName>
        <fullName evidence="6">Carboxypeptidase Q</fullName>
    </recommendedName>
    <alternativeName>
        <fullName evidence="21">Plasma glutamate carboxypeptidase</fullName>
    </alternativeName>
</protein>
<dbReference type="GO" id="GO:0005783">
    <property type="term" value="C:endoplasmic reticulum"/>
    <property type="evidence" value="ECO:0007669"/>
    <property type="project" value="UniProtKB-SubCell"/>
</dbReference>
<evidence type="ECO:0000259" key="23">
    <source>
        <dbReference type="Pfam" id="PF04389"/>
    </source>
</evidence>
<dbReference type="GO" id="GO:0005615">
    <property type="term" value="C:extracellular space"/>
    <property type="evidence" value="ECO:0007669"/>
    <property type="project" value="TreeGrafter"/>
</dbReference>
<keyword evidence="10" id="KW-0479">Metal-binding</keyword>
<keyword evidence="16" id="KW-0482">Metalloprotease</keyword>
<evidence type="ECO:0000256" key="18">
    <source>
        <dbReference type="ARBA" id="ARBA00023180"/>
    </source>
</evidence>
<accession>A0A1S3DUT7</accession>
<dbReference type="KEGG" id="dci:103524745"/>
<evidence type="ECO:0000256" key="2">
    <source>
        <dbReference type="ARBA" id="ARBA00004371"/>
    </source>
</evidence>
<keyword evidence="13" id="KW-0256">Endoplasmic reticulum</keyword>
<evidence type="ECO:0000256" key="22">
    <source>
        <dbReference type="SAM" id="SignalP"/>
    </source>
</evidence>
<dbReference type="GO" id="GO:0006508">
    <property type="term" value="P:proteolysis"/>
    <property type="evidence" value="ECO:0007669"/>
    <property type="project" value="UniProtKB-KW"/>
</dbReference>
<dbReference type="PANTHER" id="PTHR12053:SF3">
    <property type="entry name" value="CARBOXYPEPTIDASE Q"/>
    <property type="match status" value="1"/>
</dbReference>
<evidence type="ECO:0000256" key="10">
    <source>
        <dbReference type="ARBA" id="ARBA00022723"/>
    </source>
</evidence>
<feature type="chain" id="PRO_5010479106" description="Carboxypeptidase Q" evidence="22">
    <location>
        <begin position="31"/>
        <end position="481"/>
    </location>
</feature>
<comment type="subcellular location">
    <subcellularLocation>
        <location evidence="1">Endoplasmic reticulum</location>
    </subcellularLocation>
    <subcellularLocation>
        <location evidence="3">Golgi apparatus</location>
    </subcellularLocation>
    <subcellularLocation>
        <location evidence="2">Lysosome</location>
    </subcellularLocation>
    <subcellularLocation>
        <location evidence="4">Secreted</location>
    </subcellularLocation>
</comment>
<dbReference type="AlphaFoldDB" id="A0A1S3DUT7"/>
<keyword evidence="24" id="KW-1185">Reference proteome</keyword>
<evidence type="ECO:0000256" key="14">
    <source>
        <dbReference type="ARBA" id="ARBA00022833"/>
    </source>
</evidence>
<dbReference type="Gene3D" id="3.50.30.30">
    <property type="match status" value="1"/>
</dbReference>
<evidence type="ECO:0000256" key="21">
    <source>
        <dbReference type="ARBA" id="ARBA00033328"/>
    </source>
</evidence>
<keyword evidence="18" id="KW-0325">Glycoprotein</keyword>
<evidence type="ECO:0000256" key="5">
    <source>
        <dbReference type="ARBA" id="ARBA00010918"/>
    </source>
</evidence>
<evidence type="ECO:0000313" key="24">
    <source>
        <dbReference type="Proteomes" id="UP000079169"/>
    </source>
</evidence>
<evidence type="ECO:0000256" key="20">
    <source>
        <dbReference type="ARBA" id="ARBA00025833"/>
    </source>
</evidence>
<sequence>MNSTRGSKLLGWSAFTILVAAFTLLPTGQSQPSPPAVNCDYIDAEVNSYQPVVDRIIAAVSQGGHFQAHTYSTLADFVDKFGPRMTGSEALENSIDFMVKESKDFGLEVWTENVTAPKWERHFEKVTLVKPWKSDIPVSTLGGSVGTPQGGITAEVVVFKSFAELIDKSNLVAGKIVVFNQDFVSYGETVKYRSKGASVASKYGAVATLIRSVTPYSLATPHTGHQSYDAAVKPIPTACIAPEYAEMLYRMYRRGDGPVVVSINIDARNVGTTNTRNTIVQIRGRECPDKVVITSGHLDSWDVGQGAMDDGGGAFISWNSLVLLQSLQLKPRRTIRGILWTAEEQGYVGAIAYVKKHQEELKNITVAMESDDGTFTPFGLSLKGSPEAACILNKVLRLFKPINATRLVQSKYPVGSDIELFQEKNIPGVALLNDNAKYFWYHHTRADTMSVLDSDTLDLCTALWGGVAYILADLSVELPRT</sequence>
<dbReference type="GO" id="GO:0070573">
    <property type="term" value="F:metallodipeptidase activity"/>
    <property type="evidence" value="ECO:0007669"/>
    <property type="project" value="InterPro"/>
</dbReference>
<evidence type="ECO:0000256" key="12">
    <source>
        <dbReference type="ARBA" id="ARBA00022801"/>
    </source>
</evidence>
<evidence type="ECO:0000313" key="25">
    <source>
        <dbReference type="RefSeq" id="XP_026675868.1"/>
    </source>
</evidence>
<evidence type="ECO:0000256" key="11">
    <source>
        <dbReference type="ARBA" id="ARBA00022729"/>
    </source>
</evidence>
<name>A0A1S3DUT7_DIACI</name>
<keyword evidence="12" id="KW-0378">Hydrolase</keyword>
<evidence type="ECO:0000256" key="19">
    <source>
        <dbReference type="ARBA" id="ARBA00023228"/>
    </source>
</evidence>
<keyword evidence="11 22" id="KW-0732">Signal</keyword>